<keyword evidence="2" id="KW-1185">Reference proteome</keyword>
<reference evidence="1 2" key="1">
    <citation type="journal article" date="2020" name="Fungal Divers.">
        <title>Resolving the Mortierellaceae phylogeny through synthesis of multi-gene phylogenetics and phylogenomics.</title>
        <authorList>
            <person name="Vandepol N."/>
            <person name="Liber J."/>
            <person name="Desiro A."/>
            <person name="Na H."/>
            <person name="Kennedy M."/>
            <person name="Barry K."/>
            <person name="Grigoriev I.V."/>
            <person name="Miller A.N."/>
            <person name="O'Donnell K."/>
            <person name="Stajich J.E."/>
            <person name="Bonito G."/>
        </authorList>
    </citation>
    <scope>NUCLEOTIDE SEQUENCE [LARGE SCALE GENOMIC DNA]</scope>
    <source>
        <strain evidence="1 2">AD045</strain>
    </source>
</reference>
<protein>
    <submittedName>
        <fullName evidence="1">Uncharacterized protein</fullName>
    </submittedName>
</protein>
<gene>
    <name evidence="1" type="ORF">BGZ96_006656</name>
</gene>
<organism evidence="1 2">
    <name type="scientific">Linnemannia gamsii</name>
    <dbReference type="NCBI Taxonomy" id="64522"/>
    <lineage>
        <taxon>Eukaryota</taxon>
        <taxon>Fungi</taxon>
        <taxon>Fungi incertae sedis</taxon>
        <taxon>Mucoromycota</taxon>
        <taxon>Mortierellomycotina</taxon>
        <taxon>Mortierellomycetes</taxon>
        <taxon>Mortierellales</taxon>
        <taxon>Mortierellaceae</taxon>
        <taxon>Linnemannia</taxon>
    </lineage>
</organism>
<feature type="non-terminal residue" evidence="1">
    <location>
        <position position="94"/>
    </location>
</feature>
<evidence type="ECO:0000313" key="2">
    <source>
        <dbReference type="Proteomes" id="UP001194696"/>
    </source>
</evidence>
<dbReference type="EMBL" id="JAAAIM010003232">
    <property type="protein sequence ID" value="KAG0268732.1"/>
    <property type="molecule type" value="Genomic_DNA"/>
</dbReference>
<sequence>MAPNFAQFEPSMTTFVYKPISRYQSRILQCLLSATTPSSVKSSHQNHTLVPGGLASTSQQLCRTYRFPQAIDYLKLALQAPLTPPRMKSVLTTS</sequence>
<evidence type="ECO:0000313" key="1">
    <source>
        <dbReference type="EMBL" id="KAG0268732.1"/>
    </source>
</evidence>
<proteinExistence type="predicted"/>
<comment type="caution">
    <text evidence="1">The sequence shown here is derived from an EMBL/GenBank/DDBJ whole genome shotgun (WGS) entry which is preliminary data.</text>
</comment>
<name>A0ABQ7JGN5_9FUNG</name>
<dbReference type="Proteomes" id="UP001194696">
    <property type="component" value="Unassembled WGS sequence"/>
</dbReference>
<accession>A0ABQ7JGN5</accession>